<accession>A0A9D4GLC8</accession>
<protein>
    <submittedName>
        <fullName evidence="2">Uncharacterized protein</fullName>
    </submittedName>
</protein>
<keyword evidence="1" id="KW-0472">Membrane</keyword>
<feature type="transmembrane region" description="Helical" evidence="1">
    <location>
        <begin position="6"/>
        <end position="27"/>
    </location>
</feature>
<dbReference type="Proteomes" id="UP000828390">
    <property type="component" value="Unassembled WGS sequence"/>
</dbReference>
<organism evidence="2 3">
    <name type="scientific">Dreissena polymorpha</name>
    <name type="common">Zebra mussel</name>
    <name type="synonym">Mytilus polymorpha</name>
    <dbReference type="NCBI Taxonomy" id="45954"/>
    <lineage>
        <taxon>Eukaryota</taxon>
        <taxon>Metazoa</taxon>
        <taxon>Spiralia</taxon>
        <taxon>Lophotrochozoa</taxon>
        <taxon>Mollusca</taxon>
        <taxon>Bivalvia</taxon>
        <taxon>Autobranchia</taxon>
        <taxon>Heteroconchia</taxon>
        <taxon>Euheterodonta</taxon>
        <taxon>Imparidentia</taxon>
        <taxon>Neoheterodontei</taxon>
        <taxon>Myida</taxon>
        <taxon>Dreissenoidea</taxon>
        <taxon>Dreissenidae</taxon>
        <taxon>Dreissena</taxon>
    </lineage>
</organism>
<dbReference type="AlphaFoldDB" id="A0A9D4GLC8"/>
<keyword evidence="1" id="KW-1133">Transmembrane helix</keyword>
<reference evidence="2" key="2">
    <citation type="submission" date="2020-11" db="EMBL/GenBank/DDBJ databases">
        <authorList>
            <person name="McCartney M.A."/>
            <person name="Auch B."/>
            <person name="Kono T."/>
            <person name="Mallez S."/>
            <person name="Becker A."/>
            <person name="Gohl D.M."/>
            <person name="Silverstein K.A.T."/>
            <person name="Koren S."/>
            <person name="Bechman K.B."/>
            <person name="Herman A."/>
            <person name="Abrahante J.E."/>
            <person name="Garbe J."/>
        </authorList>
    </citation>
    <scope>NUCLEOTIDE SEQUENCE</scope>
    <source>
        <strain evidence="2">Duluth1</strain>
        <tissue evidence="2">Whole animal</tissue>
    </source>
</reference>
<sequence>MVDVGVTGNFWSILAMLCFGRAFNFVWPLASETMPNQPPVRLEIVSRVFKRGEKRGKLPQLAAALSRLEHC</sequence>
<proteinExistence type="predicted"/>
<evidence type="ECO:0000313" key="2">
    <source>
        <dbReference type="EMBL" id="KAH3819526.1"/>
    </source>
</evidence>
<name>A0A9D4GLC8_DREPO</name>
<evidence type="ECO:0000313" key="3">
    <source>
        <dbReference type="Proteomes" id="UP000828390"/>
    </source>
</evidence>
<dbReference type="EMBL" id="JAIWYP010000005">
    <property type="protein sequence ID" value="KAH3819526.1"/>
    <property type="molecule type" value="Genomic_DNA"/>
</dbReference>
<gene>
    <name evidence="2" type="ORF">DPMN_121264</name>
</gene>
<keyword evidence="1" id="KW-0812">Transmembrane</keyword>
<evidence type="ECO:0000256" key="1">
    <source>
        <dbReference type="SAM" id="Phobius"/>
    </source>
</evidence>
<reference evidence="2" key="1">
    <citation type="journal article" date="2019" name="bioRxiv">
        <title>The Genome of the Zebra Mussel, Dreissena polymorpha: A Resource for Invasive Species Research.</title>
        <authorList>
            <person name="McCartney M.A."/>
            <person name="Auch B."/>
            <person name="Kono T."/>
            <person name="Mallez S."/>
            <person name="Zhang Y."/>
            <person name="Obille A."/>
            <person name="Becker A."/>
            <person name="Abrahante J.E."/>
            <person name="Garbe J."/>
            <person name="Badalamenti J.P."/>
            <person name="Herman A."/>
            <person name="Mangelson H."/>
            <person name="Liachko I."/>
            <person name="Sullivan S."/>
            <person name="Sone E.D."/>
            <person name="Koren S."/>
            <person name="Silverstein K.A.T."/>
            <person name="Beckman K.B."/>
            <person name="Gohl D.M."/>
        </authorList>
    </citation>
    <scope>NUCLEOTIDE SEQUENCE</scope>
    <source>
        <strain evidence="2">Duluth1</strain>
        <tissue evidence="2">Whole animal</tissue>
    </source>
</reference>
<comment type="caution">
    <text evidence="2">The sequence shown here is derived from an EMBL/GenBank/DDBJ whole genome shotgun (WGS) entry which is preliminary data.</text>
</comment>
<keyword evidence="3" id="KW-1185">Reference proteome</keyword>